<evidence type="ECO:0000313" key="1">
    <source>
        <dbReference type="Proteomes" id="UP000887581"/>
    </source>
</evidence>
<proteinExistence type="predicted"/>
<name>A0A915PK62_9BILA</name>
<dbReference type="Proteomes" id="UP000887581">
    <property type="component" value="Unplaced"/>
</dbReference>
<reference evidence="2" key="1">
    <citation type="submission" date="2022-11" db="UniProtKB">
        <authorList>
            <consortium name="WormBaseParasite"/>
        </authorList>
    </citation>
    <scope>IDENTIFICATION</scope>
</reference>
<keyword evidence="1" id="KW-1185">Reference proteome</keyword>
<protein>
    <submittedName>
        <fullName evidence="2">Uncharacterized protein</fullName>
    </submittedName>
</protein>
<dbReference type="WBParaSite" id="sdigi.contig1132.g10210.t1">
    <property type="protein sequence ID" value="sdigi.contig1132.g10210.t1"/>
    <property type="gene ID" value="sdigi.contig1132.g10210"/>
</dbReference>
<dbReference type="AlphaFoldDB" id="A0A915PK62"/>
<accession>A0A915PK62</accession>
<organism evidence="1 2">
    <name type="scientific">Setaria digitata</name>
    <dbReference type="NCBI Taxonomy" id="48799"/>
    <lineage>
        <taxon>Eukaryota</taxon>
        <taxon>Metazoa</taxon>
        <taxon>Ecdysozoa</taxon>
        <taxon>Nematoda</taxon>
        <taxon>Chromadorea</taxon>
        <taxon>Rhabditida</taxon>
        <taxon>Spirurina</taxon>
        <taxon>Spiruromorpha</taxon>
        <taxon>Filarioidea</taxon>
        <taxon>Setariidae</taxon>
        <taxon>Setaria</taxon>
    </lineage>
</organism>
<sequence length="220" mass="25496">MCIYGIKFTNGFDDILYTNNQNDNSDLAEQIDKAGQGLCMHVHSIMEFEYGDPFQEVSVRTDDKRYIDLFITCCMKCKFITAEDWRIYLKSQFLIHRYALVRLDAEDEGYVGARRVSFINKPFSCVNEEYREVPITGNNNVCFVYGEEEFNNPIAGQIYQLDLNSLVRMGQHNASAAEYPLGRSAMSMLERADSTRKAMFCAEMKIKLMESRQFINFHLN</sequence>
<evidence type="ECO:0000313" key="2">
    <source>
        <dbReference type="WBParaSite" id="sdigi.contig1132.g10210.t1"/>
    </source>
</evidence>